<dbReference type="NCBIfam" id="TIGR02532">
    <property type="entry name" value="IV_pilin_GFxxxE"/>
    <property type="match status" value="1"/>
</dbReference>
<evidence type="ECO:0000313" key="3">
    <source>
        <dbReference type="Proteomes" id="UP000243793"/>
    </source>
</evidence>
<feature type="transmembrane region" description="Helical" evidence="1">
    <location>
        <begin position="12"/>
        <end position="36"/>
    </location>
</feature>
<accession>A0A1Y0CYZ9</accession>
<dbReference type="InterPro" id="IPR045584">
    <property type="entry name" value="Pilin-like"/>
</dbReference>
<proteinExistence type="predicted"/>
<dbReference type="Proteomes" id="UP000243793">
    <property type="component" value="Chromosome"/>
</dbReference>
<dbReference type="Pfam" id="PF07963">
    <property type="entry name" value="N_methyl"/>
    <property type="match status" value="1"/>
</dbReference>
<keyword evidence="1" id="KW-0472">Membrane</keyword>
<protein>
    <recommendedName>
        <fullName evidence="4">Prepilin-type cleavage/methylation domain-containing protein</fullName>
    </recommendedName>
</protein>
<name>A0A1Y0CYZ9_9GAMM</name>
<dbReference type="EMBL" id="CP021376">
    <property type="protein sequence ID" value="ART80055.1"/>
    <property type="molecule type" value="Genomic_DNA"/>
</dbReference>
<evidence type="ECO:0000313" key="2">
    <source>
        <dbReference type="EMBL" id="ART80055.1"/>
    </source>
</evidence>
<keyword evidence="3" id="KW-1185">Reference proteome</keyword>
<dbReference type="SUPFAM" id="SSF54523">
    <property type="entry name" value="Pili subunits"/>
    <property type="match status" value="1"/>
</dbReference>
<evidence type="ECO:0000256" key="1">
    <source>
        <dbReference type="SAM" id="Phobius"/>
    </source>
</evidence>
<dbReference type="KEGG" id="ocm:CBP12_07775"/>
<dbReference type="RefSeq" id="WP_086963924.1">
    <property type="nucleotide sequence ID" value="NZ_CP021376.1"/>
</dbReference>
<dbReference type="OrthoDB" id="6019428at2"/>
<sequence>MMIKPPFLARQLGVSLIEVMIAMLLISIMAATLLPLHQQRLRNSRDDRALETAMRLAESKLDELRQFAKLKQWQLLASGEEETEIGQVSFTVNWTTHAYQWQPESHSWLAAVAIQQQGNKHQLAVTVTWQNSMEQPQSFNLQAAVVVMPTLNTGPFGRRF</sequence>
<keyword evidence="1" id="KW-1133">Transmembrane helix</keyword>
<reference evidence="3" key="1">
    <citation type="submission" date="2017-05" db="EMBL/GenBank/DDBJ databases">
        <authorList>
            <person name="Sung H."/>
        </authorList>
    </citation>
    <scope>NUCLEOTIDE SEQUENCE [LARGE SCALE GENOMIC DNA]</scope>
    <source>
        <strain evidence="3">AMac2203</strain>
    </source>
</reference>
<dbReference type="AlphaFoldDB" id="A0A1Y0CYZ9"/>
<dbReference type="InterPro" id="IPR012902">
    <property type="entry name" value="N_methyl_site"/>
</dbReference>
<evidence type="ECO:0008006" key="4">
    <source>
        <dbReference type="Google" id="ProtNLM"/>
    </source>
</evidence>
<gene>
    <name evidence="2" type="ORF">CBP12_07775</name>
</gene>
<keyword evidence="1" id="KW-0812">Transmembrane</keyword>
<organism evidence="2 3">
    <name type="scientific">Oceanisphaera avium</name>
    <dbReference type="NCBI Taxonomy" id="1903694"/>
    <lineage>
        <taxon>Bacteria</taxon>
        <taxon>Pseudomonadati</taxon>
        <taxon>Pseudomonadota</taxon>
        <taxon>Gammaproteobacteria</taxon>
        <taxon>Aeromonadales</taxon>
        <taxon>Aeromonadaceae</taxon>
        <taxon>Oceanisphaera</taxon>
    </lineage>
</organism>
<dbReference type="Gene3D" id="3.30.700.10">
    <property type="entry name" value="Glycoprotein, Type 4 Pilin"/>
    <property type="match status" value="1"/>
</dbReference>